<reference evidence="2" key="1">
    <citation type="submission" date="2021-01" db="EMBL/GenBank/DDBJ databases">
        <title>Caligus Genome Assembly.</title>
        <authorList>
            <person name="Gallardo-Escarate C."/>
        </authorList>
    </citation>
    <scope>NUCLEOTIDE SEQUENCE [LARGE SCALE GENOMIC DNA]</scope>
</reference>
<dbReference type="SUPFAM" id="SSF48726">
    <property type="entry name" value="Immunoglobulin"/>
    <property type="match status" value="1"/>
</dbReference>
<dbReference type="Proteomes" id="UP000595437">
    <property type="component" value="Chromosome 8"/>
</dbReference>
<dbReference type="InterPro" id="IPR036179">
    <property type="entry name" value="Ig-like_dom_sf"/>
</dbReference>
<dbReference type="EMBL" id="CP045897">
    <property type="protein sequence ID" value="QQP51521.1"/>
    <property type="molecule type" value="Genomic_DNA"/>
</dbReference>
<organism evidence="1 2">
    <name type="scientific">Caligus rogercresseyi</name>
    <name type="common">Sea louse</name>
    <dbReference type="NCBI Taxonomy" id="217165"/>
    <lineage>
        <taxon>Eukaryota</taxon>
        <taxon>Metazoa</taxon>
        <taxon>Ecdysozoa</taxon>
        <taxon>Arthropoda</taxon>
        <taxon>Crustacea</taxon>
        <taxon>Multicrustacea</taxon>
        <taxon>Hexanauplia</taxon>
        <taxon>Copepoda</taxon>
        <taxon>Siphonostomatoida</taxon>
        <taxon>Caligidae</taxon>
        <taxon>Caligus</taxon>
    </lineage>
</organism>
<evidence type="ECO:0000313" key="1">
    <source>
        <dbReference type="EMBL" id="QQP51521.1"/>
    </source>
</evidence>
<sequence>MIEWSKNGEIIDDYSWDRYRVVKKYLKIRKPIIEEDTAVFICKGINGFGSESVRVEVLIV</sequence>
<keyword evidence="1" id="KW-0675">Receptor</keyword>
<name>A0A7T8KAM4_CALRO</name>
<dbReference type="Gene3D" id="2.60.40.10">
    <property type="entry name" value="Immunoglobulins"/>
    <property type="match status" value="1"/>
</dbReference>
<accession>A0A7T8KAM4</accession>
<keyword evidence="2" id="KW-1185">Reference proteome</keyword>
<dbReference type="InterPro" id="IPR013783">
    <property type="entry name" value="Ig-like_fold"/>
</dbReference>
<proteinExistence type="predicted"/>
<gene>
    <name evidence="1" type="ORF">FKW44_012913</name>
</gene>
<dbReference type="OrthoDB" id="6350812at2759"/>
<protein>
    <submittedName>
        <fullName evidence="1">Fibroblast growth factor receptorlike 1like</fullName>
    </submittedName>
</protein>
<evidence type="ECO:0000313" key="2">
    <source>
        <dbReference type="Proteomes" id="UP000595437"/>
    </source>
</evidence>
<feature type="non-terminal residue" evidence="1">
    <location>
        <position position="60"/>
    </location>
</feature>
<dbReference type="AlphaFoldDB" id="A0A7T8KAM4"/>